<organism evidence="2 3">
    <name type="scientific">Phytophthora megakarya</name>
    <dbReference type="NCBI Taxonomy" id="4795"/>
    <lineage>
        <taxon>Eukaryota</taxon>
        <taxon>Sar</taxon>
        <taxon>Stramenopiles</taxon>
        <taxon>Oomycota</taxon>
        <taxon>Peronosporomycetes</taxon>
        <taxon>Peronosporales</taxon>
        <taxon>Peronosporaceae</taxon>
        <taxon>Phytophthora</taxon>
    </lineage>
</organism>
<evidence type="ECO:0000313" key="3">
    <source>
        <dbReference type="Proteomes" id="UP000198211"/>
    </source>
</evidence>
<feature type="compositionally biased region" description="Basic and acidic residues" evidence="1">
    <location>
        <begin position="154"/>
        <end position="163"/>
    </location>
</feature>
<accession>A0A225V1Y9</accession>
<comment type="caution">
    <text evidence="2">The sequence shown here is derived from an EMBL/GenBank/DDBJ whole genome shotgun (WGS) entry which is preliminary data.</text>
</comment>
<dbReference type="InterPro" id="IPR013762">
    <property type="entry name" value="Integrase-like_cat_sf"/>
</dbReference>
<dbReference type="OrthoDB" id="110789at2759"/>
<evidence type="ECO:0000313" key="2">
    <source>
        <dbReference type="EMBL" id="OWY99314.1"/>
    </source>
</evidence>
<reference evidence="3" key="1">
    <citation type="submission" date="2017-03" db="EMBL/GenBank/DDBJ databases">
        <title>Phytopthora megakarya and P. palmivora, two closely related causual agents of cacao black pod achieved similar genome size and gene model numbers by different mechanisms.</title>
        <authorList>
            <person name="Ali S."/>
            <person name="Shao J."/>
            <person name="Larry D.J."/>
            <person name="Kronmiller B."/>
            <person name="Shen D."/>
            <person name="Strem M.D."/>
            <person name="Melnick R.L."/>
            <person name="Guiltinan M.J."/>
            <person name="Tyler B.M."/>
            <person name="Meinhardt L.W."/>
            <person name="Bailey B.A."/>
        </authorList>
    </citation>
    <scope>NUCLEOTIDE SEQUENCE [LARGE SCALE GENOMIC DNA]</scope>
    <source>
        <strain evidence="3">zdho120</strain>
    </source>
</reference>
<sequence>MSYYRHVKNWLLDTYPKNRASIEKKLLKMVQTLERHCLKRLEGGATKRAPACTNEDLRILVDGLYFDGTSSKDYQDAALLELMWYAFGRASDLGFIAKNNLTVSADGVVFMRLIRVKTSEEQGISLFPDQASFVICPLHAIAMALVMQDTPRSPSRDEERPAARTDVPLAEALADYEGDDTETTAETSSEPRTKKRKPNDDNMKIHAYVSRVVKPATEAQTRAKPTPNLPSHSFPRGGAQHANGDATLSVQWRVDRGSWNMTSTNKAFAYVLNTSSEDQKVARVLSGWNAGTRRDA</sequence>
<name>A0A225V1Y9_9STRA</name>
<dbReference type="EMBL" id="NBNE01008598">
    <property type="protein sequence ID" value="OWY99314.1"/>
    <property type="molecule type" value="Genomic_DNA"/>
</dbReference>
<dbReference type="AlphaFoldDB" id="A0A225V1Y9"/>
<dbReference type="GO" id="GO:0003677">
    <property type="term" value="F:DNA binding"/>
    <property type="evidence" value="ECO:0007669"/>
    <property type="project" value="InterPro"/>
</dbReference>
<keyword evidence="3" id="KW-1185">Reference proteome</keyword>
<feature type="region of interest" description="Disordered" evidence="1">
    <location>
        <begin position="149"/>
        <end position="243"/>
    </location>
</feature>
<dbReference type="Proteomes" id="UP000198211">
    <property type="component" value="Unassembled WGS sequence"/>
</dbReference>
<protein>
    <submittedName>
        <fullName evidence="2">Uncharacterized protein</fullName>
    </submittedName>
</protein>
<dbReference type="GO" id="GO:0015074">
    <property type="term" value="P:DNA integration"/>
    <property type="evidence" value="ECO:0007669"/>
    <property type="project" value="InterPro"/>
</dbReference>
<feature type="compositionally biased region" description="Acidic residues" evidence="1">
    <location>
        <begin position="174"/>
        <end position="183"/>
    </location>
</feature>
<gene>
    <name evidence="2" type="ORF">PHMEG_00029699</name>
</gene>
<proteinExistence type="predicted"/>
<evidence type="ECO:0000256" key="1">
    <source>
        <dbReference type="SAM" id="MobiDB-lite"/>
    </source>
</evidence>
<dbReference type="GO" id="GO:0006310">
    <property type="term" value="P:DNA recombination"/>
    <property type="evidence" value="ECO:0007669"/>
    <property type="project" value="InterPro"/>
</dbReference>
<dbReference type="Gene3D" id="1.10.443.10">
    <property type="entry name" value="Intergrase catalytic core"/>
    <property type="match status" value="1"/>
</dbReference>
<dbReference type="STRING" id="4795.A0A225V1Y9"/>